<evidence type="ECO:0000256" key="1">
    <source>
        <dbReference type="SAM" id="Coils"/>
    </source>
</evidence>
<evidence type="ECO:0000313" key="3">
    <source>
        <dbReference type="Proteomes" id="UP000320496"/>
    </source>
</evidence>
<gene>
    <name evidence="2" type="ORF">Mal4_36160</name>
</gene>
<sequence>MNITQRTPSTTWEPAALPDRPHCSVWVWYKPGGAPNDVMIHVPDEAFQAAGGPITVRQLIAALGVEASATQNWSFAGMTYDAQGGSNPLLDQPLPPSGAWGDPRILIRVGTSPAGTAAAVPMMPPLAQAPYPMAGPAGVAPAGAAAPMPAMPTATGGVASPEFNQLCEEFEADWLALIQIERQLESARKQLGSIQGQLQSLNRDLNADEALHADNQDKRDWTDARRWLRDSMAHVSRYIRDHDIGVVSAAGQRNRFENVYKQYVEPRVPFDGLAAIHREFVQHRKTALTLLSQMQTTHSNASREGIGRARQVLARIGAKVRKARSKR</sequence>
<dbReference type="EMBL" id="CP036275">
    <property type="protein sequence ID" value="QDU39277.1"/>
    <property type="molecule type" value="Genomic_DNA"/>
</dbReference>
<feature type="coiled-coil region" evidence="1">
    <location>
        <begin position="177"/>
        <end position="204"/>
    </location>
</feature>
<accession>A0A517Z9V8</accession>
<dbReference type="Proteomes" id="UP000320496">
    <property type="component" value="Chromosome"/>
</dbReference>
<dbReference type="RefSeq" id="WP_145370481.1">
    <property type="nucleotide sequence ID" value="NZ_CP036275.1"/>
</dbReference>
<dbReference type="AlphaFoldDB" id="A0A517Z9V8"/>
<organism evidence="2 3">
    <name type="scientific">Maioricimonas rarisocia</name>
    <dbReference type="NCBI Taxonomy" id="2528026"/>
    <lineage>
        <taxon>Bacteria</taxon>
        <taxon>Pseudomonadati</taxon>
        <taxon>Planctomycetota</taxon>
        <taxon>Planctomycetia</taxon>
        <taxon>Planctomycetales</taxon>
        <taxon>Planctomycetaceae</taxon>
        <taxon>Maioricimonas</taxon>
    </lineage>
</organism>
<keyword evidence="1" id="KW-0175">Coiled coil</keyword>
<dbReference type="KEGG" id="mri:Mal4_36160"/>
<dbReference type="OrthoDB" id="213364at2"/>
<evidence type="ECO:0000313" key="2">
    <source>
        <dbReference type="EMBL" id="QDU39277.1"/>
    </source>
</evidence>
<name>A0A517Z9V8_9PLAN</name>
<proteinExistence type="predicted"/>
<keyword evidence="3" id="KW-1185">Reference proteome</keyword>
<reference evidence="2 3" key="1">
    <citation type="submission" date="2019-02" db="EMBL/GenBank/DDBJ databases">
        <title>Deep-cultivation of Planctomycetes and their phenomic and genomic characterization uncovers novel biology.</title>
        <authorList>
            <person name="Wiegand S."/>
            <person name="Jogler M."/>
            <person name="Boedeker C."/>
            <person name="Pinto D."/>
            <person name="Vollmers J."/>
            <person name="Rivas-Marin E."/>
            <person name="Kohn T."/>
            <person name="Peeters S.H."/>
            <person name="Heuer A."/>
            <person name="Rast P."/>
            <person name="Oberbeckmann S."/>
            <person name="Bunk B."/>
            <person name="Jeske O."/>
            <person name="Meyerdierks A."/>
            <person name="Storesund J.E."/>
            <person name="Kallscheuer N."/>
            <person name="Luecker S."/>
            <person name="Lage O.M."/>
            <person name="Pohl T."/>
            <person name="Merkel B.J."/>
            <person name="Hornburger P."/>
            <person name="Mueller R.-W."/>
            <person name="Bruemmer F."/>
            <person name="Labrenz M."/>
            <person name="Spormann A.M."/>
            <person name="Op den Camp H."/>
            <person name="Overmann J."/>
            <person name="Amann R."/>
            <person name="Jetten M.S.M."/>
            <person name="Mascher T."/>
            <person name="Medema M.H."/>
            <person name="Devos D.P."/>
            <person name="Kaster A.-K."/>
            <person name="Ovreas L."/>
            <person name="Rohde M."/>
            <person name="Galperin M.Y."/>
            <person name="Jogler C."/>
        </authorList>
    </citation>
    <scope>NUCLEOTIDE SEQUENCE [LARGE SCALE GENOMIC DNA]</scope>
    <source>
        <strain evidence="2 3">Mal4</strain>
    </source>
</reference>
<protein>
    <submittedName>
        <fullName evidence="2">Uncharacterized protein</fullName>
    </submittedName>
</protein>